<evidence type="ECO:0000256" key="1">
    <source>
        <dbReference type="SAM" id="MobiDB-lite"/>
    </source>
</evidence>
<protein>
    <submittedName>
        <fullName evidence="3">SseB protein N-terminal domain-containing protein</fullName>
    </submittedName>
</protein>
<feature type="domain" description="SseB protein N-terminal" evidence="2">
    <location>
        <begin position="8"/>
        <end position="120"/>
    </location>
</feature>
<dbReference type="Pfam" id="PF07179">
    <property type="entry name" value="SseB"/>
    <property type="match status" value="1"/>
</dbReference>
<dbReference type="Proteomes" id="UP000243106">
    <property type="component" value="Unassembled WGS sequence"/>
</dbReference>
<gene>
    <name evidence="3" type="ORF">SAMN05421853_106118</name>
</gene>
<proteinExistence type="predicted"/>
<sequence>MESDTPLDQAFAAMEAAPESDAARLRFYERLADTELNLLLKTEPTAETLDPEVFEVDGTSFVLVFDTDARLAGFVGRAAPYAALPGRVIAQMLAGQGAGLGLNLDVAPSAYLIPPDAVAWLAETLGHGPEEGAAKPSELFAPSDLPEALLTALDGKLGRAADLARKAYLAAVSYDDGSRGHMLGITGAKDGAEAPLARAVNEALVFSGIEAGALDVVFLSETDPFTARIARVGLRFDLPEPQEPQRAAPAAPGSDPSKPPRLR</sequence>
<name>A0A1I5YNF6_9RHOB</name>
<feature type="region of interest" description="Disordered" evidence="1">
    <location>
        <begin position="238"/>
        <end position="263"/>
    </location>
</feature>
<dbReference type="STRING" id="93684.SAMN05421853_106118"/>
<evidence type="ECO:0000259" key="2">
    <source>
        <dbReference type="Pfam" id="PF07179"/>
    </source>
</evidence>
<reference evidence="4" key="1">
    <citation type="submission" date="2016-10" db="EMBL/GenBank/DDBJ databases">
        <authorList>
            <person name="Varghese N."/>
            <person name="Submissions S."/>
        </authorList>
    </citation>
    <scope>NUCLEOTIDE SEQUENCE [LARGE SCALE GENOMIC DNA]</scope>
    <source>
        <strain evidence="4">JCM 10271</strain>
    </source>
</reference>
<keyword evidence="4" id="KW-1185">Reference proteome</keyword>
<dbReference type="EMBL" id="FOXV01000006">
    <property type="protein sequence ID" value="SFQ45788.1"/>
    <property type="molecule type" value="Genomic_DNA"/>
</dbReference>
<dbReference type="InterPro" id="IPR009839">
    <property type="entry name" value="SseB_N"/>
</dbReference>
<dbReference type="RefSeq" id="WP_093011439.1">
    <property type="nucleotide sequence ID" value="NZ_FOXV01000006.1"/>
</dbReference>
<organism evidence="3 4">
    <name type="scientific">Roseivivax halotolerans</name>
    <dbReference type="NCBI Taxonomy" id="93684"/>
    <lineage>
        <taxon>Bacteria</taxon>
        <taxon>Pseudomonadati</taxon>
        <taxon>Pseudomonadota</taxon>
        <taxon>Alphaproteobacteria</taxon>
        <taxon>Rhodobacterales</taxon>
        <taxon>Roseobacteraceae</taxon>
        <taxon>Roseivivax</taxon>
    </lineage>
</organism>
<evidence type="ECO:0000313" key="4">
    <source>
        <dbReference type="Proteomes" id="UP000243106"/>
    </source>
</evidence>
<dbReference type="AlphaFoldDB" id="A0A1I5YNF6"/>
<accession>A0A1I5YNF6</accession>
<evidence type="ECO:0000313" key="3">
    <source>
        <dbReference type="EMBL" id="SFQ45788.1"/>
    </source>
</evidence>